<sequence length="188" mass="20879">MRKVYLYLVWGNFCRLDFLPPQEVPRVGDASTIRAQASLARRYIWRRGLLRSPRTTAQNKQKKRDGIGTDAYRLLKASSWATPSREAIGESHSRVSAARCHPAPARPAERRKPRPAVRGPRACRKERPPAGPAAQSHQRSTQGEAPDADSNFKRRNAPLRKSAIQATVQVAQNPTSNAKPQTPAALLC</sequence>
<reference evidence="2" key="1">
    <citation type="journal article" date="2022" name="bioRxiv">
        <title>Sequencing and chromosome-scale assembly of the giantPleurodeles waltlgenome.</title>
        <authorList>
            <person name="Brown T."/>
            <person name="Elewa A."/>
            <person name="Iarovenko S."/>
            <person name="Subramanian E."/>
            <person name="Araus A.J."/>
            <person name="Petzold A."/>
            <person name="Susuki M."/>
            <person name="Suzuki K.-i.T."/>
            <person name="Hayashi T."/>
            <person name="Toyoda A."/>
            <person name="Oliveira C."/>
            <person name="Osipova E."/>
            <person name="Leigh N.D."/>
            <person name="Simon A."/>
            <person name="Yun M.H."/>
        </authorList>
    </citation>
    <scope>NUCLEOTIDE SEQUENCE</scope>
    <source>
        <strain evidence="2">20211129_DDA</strain>
        <tissue evidence="2">Liver</tissue>
    </source>
</reference>
<proteinExistence type="predicted"/>
<dbReference type="Proteomes" id="UP001066276">
    <property type="component" value="Chromosome 10"/>
</dbReference>
<keyword evidence="3" id="KW-1185">Reference proteome</keyword>
<gene>
    <name evidence="2" type="ORF">NDU88_003100</name>
</gene>
<dbReference type="EMBL" id="JANPWB010000014">
    <property type="protein sequence ID" value="KAJ1097984.1"/>
    <property type="molecule type" value="Genomic_DNA"/>
</dbReference>
<accession>A0AAV7M5Z5</accession>
<feature type="region of interest" description="Disordered" evidence="1">
    <location>
        <begin position="83"/>
        <end position="188"/>
    </location>
</feature>
<dbReference type="AlphaFoldDB" id="A0AAV7M5Z5"/>
<feature type="compositionally biased region" description="Polar residues" evidence="1">
    <location>
        <begin position="164"/>
        <end position="180"/>
    </location>
</feature>
<protein>
    <submittedName>
        <fullName evidence="2">Uncharacterized protein</fullName>
    </submittedName>
</protein>
<name>A0AAV7M5Z5_PLEWA</name>
<evidence type="ECO:0000313" key="3">
    <source>
        <dbReference type="Proteomes" id="UP001066276"/>
    </source>
</evidence>
<evidence type="ECO:0000256" key="1">
    <source>
        <dbReference type="SAM" id="MobiDB-lite"/>
    </source>
</evidence>
<organism evidence="2 3">
    <name type="scientific">Pleurodeles waltl</name>
    <name type="common">Iberian ribbed newt</name>
    <dbReference type="NCBI Taxonomy" id="8319"/>
    <lineage>
        <taxon>Eukaryota</taxon>
        <taxon>Metazoa</taxon>
        <taxon>Chordata</taxon>
        <taxon>Craniata</taxon>
        <taxon>Vertebrata</taxon>
        <taxon>Euteleostomi</taxon>
        <taxon>Amphibia</taxon>
        <taxon>Batrachia</taxon>
        <taxon>Caudata</taxon>
        <taxon>Salamandroidea</taxon>
        <taxon>Salamandridae</taxon>
        <taxon>Pleurodelinae</taxon>
        <taxon>Pleurodeles</taxon>
    </lineage>
</organism>
<evidence type="ECO:0000313" key="2">
    <source>
        <dbReference type="EMBL" id="KAJ1097984.1"/>
    </source>
</evidence>
<comment type="caution">
    <text evidence="2">The sequence shown here is derived from an EMBL/GenBank/DDBJ whole genome shotgun (WGS) entry which is preliminary data.</text>
</comment>